<keyword evidence="2" id="KW-1133">Transmembrane helix</keyword>
<feature type="transmembrane region" description="Helical" evidence="2">
    <location>
        <begin position="36"/>
        <end position="57"/>
    </location>
</feature>
<evidence type="ECO:0000313" key="3">
    <source>
        <dbReference type="EMBL" id="KJE92817.1"/>
    </source>
</evidence>
<proteinExistence type="predicted"/>
<feature type="transmembrane region" description="Helical" evidence="2">
    <location>
        <begin position="257"/>
        <end position="280"/>
    </location>
</feature>
<name>A0A0D2VQB5_CAPO3</name>
<dbReference type="InParanoid" id="A0A0D2VQB5"/>
<protein>
    <recommendedName>
        <fullName evidence="5">G-protein coupled receptors family 2 profile 2 domain-containing protein</fullName>
    </recommendedName>
</protein>
<feature type="compositionally biased region" description="Basic and acidic residues" evidence="1">
    <location>
        <begin position="347"/>
        <end position="357"/>
    </location>
</feature>
<accession>A0A0D2VQB5</accession>
<evidence type="ECO:0008006" key="5">
    <source>
        <dbReference type="Google" id="ProtNLM"/>
    </source>
</evidence>
<dbReference type="RefSeq" id="XP_004363444.2">
    <property type="nucleotide sequence ID" value="XM_004363387.2"/>
</dbReference>
<evidence type="ECO:0000256" key="2">
    <source>
        <dbReference type="SAM" id="Phobius"/>
    </source>
</evidence>
<feature type="transmembrane region" description="Helical" evidence="2">
    <location>
        <begin position="98"/>
        <end position="131"/>
    </location>
</feature>
<reference evidence="4" key="1">
    <citation type="submission" date="2011-02" db="EMBL/GenBank/DDBJ databases">
        <title>The Genome Sequence of Capsaspora owczarzaki ATCC 30864.</title>
        <authorList>
            <person name="Russ C."/>
            <person name="Cuomo C."/>
            <person name="Burger G."/>
            <person name="Gray M.W."/>
            <person name="Holland P.W.H."/>
            <person name="King N."/>
            <person name="Lang F.B.F."/>
            <person name="Roger A.J."/>
            <person name="Ruiz-Trillo I."/>
            <person name="Young S.K."/>
            <person name="Zeng Q."/>
            <person name="Gargeya S."/>
            <person name="Alvarado L."/>
            <person name="Berlin A."/>
            <person name="Chapman S.B."/>
            <person name="Chen Z."/>
            <person name="Freedman E."/>
            <person name="Gellesch M."/>
            <person name="Goldberg J."/>
            <person name="Griggs A."/>
            <person name="Gujja S."/>
            <person name="Heilman E."/>
            <person name="Heiman D."/>
            <person name="Howarth C."/>
            <person name="Mehta T."/>
            <person name="Neiman D."/>
            <person name="Pearson M."/>
            <person name="Roberts A."/>
            <person name="Saif S."/>
            <person name="Shea T."/>
            <person name="Shenoy N."/>
            <person name="Sisk P."/>
            <person name="Stolte C."/>
            <person name="Sykes S."/>
            <person name="White J."/>
            <person name="Yandava C."/>
            <person name="Haas B."/>
            <person name="Nusbaum C."/>
            <person name="Birren B."/>
        </authorList>
    </citation>
    <scope>NUCLEOTIDE SEQUENCE</scope>
    <source>
        <strain evidence="4">ATCC 30864</strain>
    </source>
</reference>
<dbReference type="EMBL" id="KE346364">
    <property type="protein sequence ID" value="KJE92817.1"/>
    <property type="molecule type" value="Genomic_DNA"/>
</dbReference>
<feature type="transmembrane region" description="Helical" evidence="2">
    <location>
        <begin position="177"/>
        <end position="198"/>
    </location>
</feature>
<feature type="compositionally biased region" description="Basic and acidic residues" evidence="1">
    <location>
        <begin position="234"/>
        <end position="243"/>
    </location>
</feature>
<organism evidence="3 4">
    <name type="scientific">Capsaspora owczarzaki (strain ATCC 30864)</name>
    <dbReference type="NCBI Taxonomy" id="595528"/>
    <lineage>
        <taxon>Eukaryota</taxon>
        <taxon>Filasterea</taxon>
        <taxon>Capsaspora</taxon>
    </lineage>
</organism>
<dbReference type="Proteomes" id="UP000008743">
    <property type="component" value="Unassembled WGS sequence"/>
</dbReference>
<feature type="transmembrane region" description="Helical" evidence="2">
    <location>
        <begin position="300"/>
        <end position="321"/>
    </location>
</feature>
<sequence length="413" mass="46226">MSEQAPNVNCTYPYSGANCTLTFADELGGIWTACEAVSLSVFGILSTVGLFISLSMVRKDGFQFSGDHRLVHLSTLLSILSVVRCVDGNGWAATYPFWFGLLLYDIGGCIVFSIWLNVVYSWALFLCRVVLTRSQKFARAAKYAFRASLIFVWTLQPLATLIAFVHHPFYIGKCMHYVFSLIILGVWMSGEICSCFLIHRVLMDAQRRYGQDRTGVYTSKDAESVTVPPSAADPEEKKEEGMASRRRRMAVRRIHRLNLILIFIEILAIFAMAYSLSNWLDSQYGLEPPNVIPLPTPGGVFFEYVLDIVFALIATTMFWFFRPSRNRRRSDANARGADLDNSSHSQSHNESHNEVESPRGQFRKASTGPMSMSLVGIGPSSKFTSQAELSEPEVVQVSEEVVQVSEVSSEQKN</sequence>
<feature type="region of interest" description="Disordered" evidence="1">
    <location>
        <begin position="221"/>
        <end position="243"/>
    </location>
</feature>
<keyword evidence="2" id="KW-0472">Membrane</keyword>
<feature type="transmembrane region" description="Helical" evidence="2">
    <location>
        <begin position="143"/>
        <end position="165"/>
    </location>
</feature>
<feature type="region of interest" description="Disordered" evidence="1">
    <location>
        <begin position="331"/>
        <end position="395"/>
    </location>
</feature>
<gene>
    <name evidence="3" type="ORF">CAOG_003716</name>
</gene>
<evidence type="ECO:0000256" key="1">
    <source>
        <dbReference type="SAM" id="MobiDB-lite"/>
    </source>
</evidence>
<keyword evidence="4" id="KW-1185">Reference proteome</keyword>
<dbReference type="AlphaFoldDB" id="A0A0D2VQB5"/>
<evidence type="ECO:0000313" key="4">
    <source>
        <dbReference type="Proteomes" id="UP000008743"/>
    </source>
</evidence>
<dbReference type="PhylomeDB" id="A0A0D2VQB5"/>
<feature type="transmembrane region" description="Helical" evidence="2">
    <location>
        <begin position="69"/>
        <end position="86"/>
    </location>
</feature>
<keyword evidence="2" id="KW-0812">Transmembrane</keyword>